<gene>
    <name evidence="2" type="ORF">DW674_04820</name>
</gene>
<comment type="caution">
    <text evidence="2">The sequence shown here is derived from an EMBL/GenBank/DDBJ whole genome shotgun (WGS) entry which is preliminary data.</text>
</comment>
<keyword evidence="1" id="KW-0812">Transmembrane</keyword>
<dbReference type="Proteomes" id="UP000283442">
    <property type="component" value="Unassembled WGS sequence"/>
</dbReference>
<keyword evidence="1" id="KW-0472">Membrane</keyword>
<name>A0A414NXB1_9FIRM</name>
<dbReference type="AlphaFoldDB" id="A0A414NXB1"/>
<sequence>MLNLLTGKDSDQMDDYTWEKTIRKRRVRRRRQALLVLILVILALGAFFGWHLYAQKRTPEYALEQAAVAVQKKDADRFRHYVNLDLVTSRGYDDLTADLLSYDTTLTAVNKAAYEKFYITVKPQLTSGTQDTILRRVSSGEWSLPEGTDILKGRQLGIDYERFLARSQLRNTSFVGIGKVTEDGTTATAEIEVRDDWTGTVFTLEAAMEQATDGHWQVTYLKNYRDYLDAVTPLHNEDIAKYSEATKNIVASYNEKLTAYKARFAALSQTSSGTFTAEQKAGLEALVEKEVIPTLQARQQELASVEVPPGARYLADQRQRATELTLEAWQHFLTGIKNDDPDELALAETLNKQELAVDLRVDDIIRHTAISRNIPNLP</sequence>
<evidence type="ECO:0000313" key="2">
    <source>
        <dbReference type="EMBL" id="RHF52003.1"/>
    </source>
</evidence>
<feature type="transmembrane region" description="Helical" evidence="1">
    <location>
        <begin position="33"/>
        <end position="53"/>
    </location>
</feature>
<accession>A0A414NXB1</accession>
<dbReference type="EMBL" id="QRHE01000004">
    <property type="protein sequence ID" value="RHF52003.1"/>
    <property type="molecule type" value="Genomic_DNA"/>
</dbReference>
<dbReference type="OrthoDB" id="1662944at2"/>
<proteinExistence type="predicted"/>
<evidence type="ECO:0000256" key="1">
    <source>
        <dbReference type="SAM" id="Phobius"/>
    </source>
</evidence>
<reference evidence="2 3" key="1">
    <citation type="submission" date="2018-08" db="EMBL/GenBank/DDBJ databases">
        <title>A genome reference for cultivated species of the human gut microbiota.</title>
        <authorList>
            <person name="Zou Y."/>
            <person name="Xue W."/>
            <person name="Luo G."/>
        </authorList>
    </citation>
    <scope>NUCLEOTIDE SEQUENCE [LARGE SCALE GENOMIC DNA]</scope>
    <source>
        <strain evidence="2 3">AM25-21AC</strain>
    </source>
</reference>
<organism evidence="2 3">
    <name type="scientific">Mitsuokella multacida</name>
    <dbReference type="NCBI Taxonomy" id="52226"/>
    <lineage>
        <taxon>Bacteria</taxon>
        <taxon>Bacillati</taxon>
        <taxon>Bacillota</taxon>
        <taxon>Negativicutes</taxon>
        <taxon>Selenomonadales</taxon>
        <taxon>Selenomonadaceae</taxon>
        <taxon>Mitsuokella</taxon>
    </lineage>
</organism>
<keyword evidence="1" id="KW-1133">Transmembrane helix</keyword>
<evidence type="ECO:0000313" key="3">
    <source>
        <dbReference type="Proteomes" id="UP000283442"/>
    </source>
</evidence>
<protein>
    <submittedName>
        <fullName evidence="2">Uncharacterized protein</fullName>
    </submittedName>
</protein>